<feature type="domain" description="S-adenosyl-L-homocysteine hydrolase NAD binding" evidence="10">
    <location>
        <begin position="185"/>
        <end position="360"/>
    </location>
</feature>
<dbReference type="SUPFAM" id="SSF52283">
    <property type="entry name" value="Formate/glycerate dehydrogenase catalytic domain-like"/>
    <property type="match status" value="1"/>
</dbReference>
<feature type="binding site" evidence="7">
    <location>
        <begin position="216"/>
        <end position="221"/>
    </location>
    <ligand>
        <name>NAD(+)</name>
        <dbReference type="ChEBI" id="CHEBI:57540"/>
    </ligand>
</feature>
<dbReference type="HAMAP" id="MF_00563">
    <property type="entry name" value="AdoHcyase"/>
    <property type="match status" value="1"/>
</dbReference>
<dbReference type="GO" id="GO:0033353">
    <property type="term" value="P:S-adenosylmethionine cycle"/>
    <property type="evidence" value="ECO:0007669"/>
    <property type="project" value="TreeGrafter"/>
</dbReference>
<dbReference type="InterPro" id="IPR000043">
    <property type="entry name" value="Adenosylhomocysteinase-like"/>
</dbReference>
<dbReference type="Proteomes" id="UP000176877">
    <property type="component" value="Unassembled WGS sequence"/>
</dbReference>
<dbReference type="SUPFAM" id="SSF51735">
    <property type="entry name" value="NAD(P)-binding Rossmann-fold domains"/>
    <property type="match status" value="1"/>
</dbReference>
<evidence type="ECO:0000256" key="3">
    <source>
        <dbReference type="ARBA" id="ARBA00022801"/>
    </source>
</evidence>
<dbReference type="SMART" id="SM00996">
    <property type="entry name" value="AdoHcyase"/>
    <property type="match status" value="1"/>
</dbReference>
<dbReference type="PROSITE" id="PS00738">
    <property type="entry name" value="ADOHCYASE_1"/>
    <property type="match status" value="1"/>
</dbReference>
<evidence type="ECO:0000256" key="9">
    <source>
        <dbReference type="RuleBase" id="RU004166"/>
    </source>
</evidence>
<comment type="caution">
    <text evidence="5">Lacks conserved residue(s) required for the propagation of feature annotation.</text>
</comment>
<name>A0A1F5S9R5_9BACT</name>
<dbReference type="GO" id="GO:0005829">
    <property type="term" value="C:cytosol"/>
    <property type="evidence" value="ECO:0007669"/>
    <property type="project" value="TreeGrafter"/>
</dbReference>
<dbReference type="FunFam" id="3.40.50.720:FF:000004">
    <property type="entry name" value="Adenosylhomocysteinase"/>
    <property type="match status" value="1"/>
</dbReference>
<reference evidence="11 12" key="1">
    <citation type="journal article" date="2016" name="Nat. Commun.">
        <title>Thousands of microbial genomes shed light on interconnected biogeochemical processes in an aquifer system.</title>
        <authorList>
            <person name="Anantharaman K."/>
            <person name="Brown C.T."/>
            <person name="Hug L.A."/>
            <person name="Sharon I."/>
            <person name="Castelle C.J."/>
            <person name="Probst A.J."/>
            <person name="Thomas B.C."/>
            <person name="Singh A."/>
            <person name="Wilkins M.J."/>
            <person name="Karaoz U."/>
            <person name="Brodie E.L."/>
            <person name="Williams K.H."/>
            <person name="Hubbard S.S."/>
            <person name="Banfield J.F."/>
        </authorList>
    </citation>
    <scope>NUCLEOTIDE SEQUENCE [LARGE SCALE GENOMIC DNA]</scope>
</reference>
<dbReference type="PANTHER" id="PTHR23420">
    <property type="entry name" value="ADENOSYLHOMOCYSTEINASE"/>
    <property type="match status" value="1"/>
</dbReference>
<dbReference type="PANTHER" id="PTHR23420:SF0">
    <property type="entry name" value="ADENOSYLHOMOCYSTEINASE"/>
    <property type="match status" value="1"/>
</dbReference>
<evidence type="ECO:0000256" key="2">
    <source>
        <dbReference type="ARBA" id="ARBA00022563"/>
    </source>
</evidence>
<organism evidence="11 12">
    <name type="scientific">Candidatus Falkowbacteria bacterium RIFCSPHIGHO2_02_FULL_42_9</name>
    <dbReference type="NCBI Taxonomy" id="1797986"/>
    <lineage>
        <taxon>Bacteria</taxon>
        <taxon>Candidatus Falkowiibacteriota</taxon>
    </lineage>
</organism>
<feature type="binding site" evidence="5 6">
    <location>
        <position position="125"/>
    </location>
    <ligand>
        <name>substrate</name>
    </ligand>
</feature>
<dbReference type="InterPro" id="IPR042172">
    <property type="entry name" value="Adenosylhomocyst_ase-like_sf"/>
</dbReference>
<evidence type="ECO:0000256" key="1">
    <source>
        <dbReference type="ARBA" id="ARBA00007122"/>
    </source>
</evidence>
<comment type="subcellular location">
    <subcellularLocation>
        <location evidence="5">Cytoplasm</location>
    </subcellularLocation>
</comment>
<accession>A0A1F5S9R5</accession>
<feature type="binding site" evidence="5 6">
    <location>
        <position position="180"/>
    </location>
    <ligand>
        <name>substrate</name>
    </ligand>
</feature>
<dbReference type="CDD" id="cd00401">
    <property type="entry name" value="SAHH"/>
    <property type="match status" value="1"/>
</dbReference>
<dbReference type="Pfam" id="PF00670">
    <property type="entry name" value="AdoHcyase_NAD"/>
    <property type="match status" value="1"/>
</dbReference>
<comment type="cofactor">
    <cofactor evidence="5 7 8">
        <name>NAD(+)</name>
        <dbReference type="ChEBI" id="CHEBI:57540"/>
    </cofactor>
    <text evidence="5 7 8">Binds 1 NAD(+) per subunit.</text>
</comment>
<dbReference type="EMBL" id="MFFT01000016">
    <property type="protein sequence ID" value="OGF23302.1"/>
    <property type="molecule type" value="Genomic_DNA"/>
</dbReference>
<gene>
    <name evidence="5" type="primary">ahcY</name>
    <name evidence="11" type="ORF">A3D45_01690</name>
</gene>
<evidence type="ECO:0000313" key="12">
    <source>
        <dbReference type="Proteomes" id="UP000176877"/>
    </source>
</evidence>
<proteinExistence type="inferred from homology"/>
<comment type="pathway">
    <text evidence="5 8">Amino-acid biosynthesis; L-homocysteine biosynthesis; L-homocysteine from S-adenosyl-L-homocysteine: step 1/1.</text>
</comment>
<dbReference type="PIRSF" id="PIRSF001109">
    <property type="entry name" value="Ad_hcy_hydrolase"/>
    <property type="match status" value="1"/>
</dbReference>
<protein>
    <recommendedName>
        <fullName evidence="5">Adenosylhomocysteinase</fullName>
        <ecNumber evidence="5">3.13.2.1</ecNumber>
    </recommendedName>
    <alternativeName>
        <fullName evidence="5">S-adenosyl-L-homocysteine hydrolase</fullName>
        <shortName evidence="5">AdoHcyase</shortName>
    </alternativeName>
</protein>
<feature type="binding site" evidence="5 6">
    <location>
        <position position="184"/>
    </location>
    <ligand>
        <name>substrate</name>
    </ligand>
</feature>
<dbReference type="SMART" id="SM00997">
    <property type="entry name" value="AdoHcyase_NAD"/>
    <property type="match status" value="1"/>
</dbReference>
<keyword evidence="5" id="KW-0963">Cytoplasm</keyword>
<feature type="binding site" evidence="5 7">
    <location>
        <begin position="293"/>
        <end position="295"/>
    </location>
    <ligand>
        <name>NAD(+)</name>
        <dbReference type="ChEBI" id="CHEBI:57540"/>
    </ligand>
</feature>
<dbReference type="Gene3D" id="3.40.50.1480">
    <property type="entry name" value="Adenosylhomocysteinase-like"/>
    <property type="match status" value="1"/>
</dbReference>
<evidence type="ECO:0000256" key="7">
    <source>
        <dbReference type="PIRSR" id="PIRSR001109-2"/>
    </source>
</evidence>
<dbReference type="InterPro" id="IPR015878">
    <property type="entry name" value="Ado_hCys_hydrolase_NAD-bd"/>
</dbReference>
<evidence type="ECO:0000256" key="4">
    <source>
        <dbReference type="ARBA" id="ARBA00023027"/>
    </source>
</evidence>
<evidence type="ECO:0000259" key="10">
    <source>
        <dbReference type="SMART" id="SM00997"/>
    </source>
</evidence>
<comment type="function">
    <text evidence="5">May play a key role in the regulation of the intracellular concentration of adenosylhomocysteine.</text>
</comment>
<keyword evidence="4 5" id="KW-0520">NAD</keyword>
<dbReference type="EC" id="3.13.2.1" evidence="5"/>
<dbReference type="NCBIfam" id="TIGR00936">
    <property type="entry name" value="ahcY"/>
    <property type="match status" value="1"/>
</dbReference>
<comment type="catalytic activity">
    <reaction evidence="5 8">
        <text>S-adenosyl-L-homocysteine + H2O = L-homocysteine + adenosine</text>
        <dbReference type="Rhea" id="RHEA:21708"/>
        <dbReference type="ChEBI" id="CHEBI:15377"/>
        <dbReference type="ChEBI" id="CHEBI:16335"/>
        <dbReference type="ChEBI" id="CHEBI:57856"/>
        <dbReference type="ChEBI" id="CHEBI:58199"/>
        <dbReference type="EC" id="3.13.2.1"/>
    </reaction>
</comment>
<dbReference type="GO" id="GO:0004013">
    <property type="term" value="F:adenosylhomocysteinase activity"/>
    <property type="evidence" value="ECO:0007669"/>
    <property type="project" value="UniProtKB-UniRule"/>
</dbReference>
<evidence type="ECO:0000256" key="5">
    <source>
        <dbReference type="HAMAP-Rule" id="MF_00563"/>
    </source>
</evidence>
<feature type="binding site" evidence="7">
    <location>
        <position position="361"/>
    </location>
    <ligand>
        <name>NAD(+)</name>
        <dbReference type="ChEBI" id="CHEBI:57540"/>
    </ligand>
</feature>
<comment type="similarity">
    <text evidence="1 5 9">Belongs to the adenosylhomocysteinase family.</text>
</comment>
<evidence type="ECO:0000256" key="8">
    <source>
        <dbReference type="RuleBase" id="RU000548"/>
    </source>
</evidence>
<dbReference type="InterPro" id="IPR020082">
    <property type="entry name" value="S-Ado-L-homoCys_hydrolase_CS"/>
</dbReference>
<feature type="binding site" evidence="5 7">
    <location>
        <position position="237"/>
    </location>
    <ligand>
        <name>NAD(+)</name>
        <dbReference type="ChEBI" id="CHEBI:57540"/>
    </ligand>
</feature>
<dbReference type="AlphaFoldDB" id="A0A1F5S9R5"/>
<dbReference type="NCBIfam" id="NF004005">
    <property type="entry name" value="PRK05476.2-3"/>
    <property type="match status" value="1"/>
</dbReference>
<dbReference type="InterPro" id="IPR036291">
    <property type="entry name" value="NAD(P)-bd_dom_sf"/>
</dbReference>
<dbReference type="UniPathway" id="UPA00314">
    <property type="reaction ID" value="UER00076"/>
</dbReference>
<dbReference type="Gene3D" id="3.40.50.720">
    <property type="entry name" value="NAD(P)-binding Rossmann-like Domain"/>
    <property type="match status" value="1"/>
</dbReference>
<feature type="binding site" evidence="5 7">
    <location>
        <begin position="151"/>
        <end position="153"/>
    </location>
    <ligand>
        <name>NAD(+)</name>
        <dbReference type="ChEBI" id="CHEBI:57540"/>
    </ligand>
</feature>
<feature type="binding site" evidence="5">
    <location>
        <begin position="214"/>
        <end position="219"/>
    </location>
    <ligand>
        <name>NAD(+)</name>
        <dbReference type="ChEBI" id="CHEBI:57540"/>
    </ligand>
</feature>
<feature type="binding site" evidence="5">
    <location>
        <position position="185"/>
    </location>
    <ligand>
        <name>NAD(+)</name>
        <dbReference type="ChEBI" id="CHEBI:57540"/>
    </ligand>
</feature>
<evidence type="ECO:0000256" key="6">
    <source>
        <dbReference type="PIRSR" id="PIRSR001109-1"/>
    </source>
</evidence>
<feature type="binding site" evidence="5 6">
    <location>
        <position position="150"/>
    </location>
    <ligand>
        <name>substrate</name>
    </ligand>
</feature>
<comment type="caution">
    <text evidence="11">The sequence shown here is derived from an EMBL/GenBank/DDBJ whole genome shotgun (WGS) entry which is preliminary data.</text>
</comment>
<feature type="binding site" evidence="5 6">
    <location>
        <position position="53"/>
    </location>
    <ligand>
        <name>substrate</name>
    </ligand>
</feature>
<dbReference type="GO" id="GO:0006730">
    <property type="term" value="P:one-carbon metabolic process"/>
    <property type="evidence" value="ECO:0007669"/>
    <property type="project" value="UniProtKB-UniRule"/>
</dbReference>
<feature type="binding site" evidence="5 7">
    <location>
        <position position="354"/>
    </location>
    <ligand>
        <name>NAD(+)</name>
        <dbReference type="ChEBI" id="CHEBI:57540"/>
    </ligand>
</feature>
<evidence type="ECO:0000313" key="11">
    <source>
        <dbReference type="EMBL" id="OGF23302.1"/>
    </source>
</evidence>
<keyword evidence="3 5" id="KW-0378">Hydrolase</keyword>
<dbReference type="Pfam" id="PF05221">
    <property type="entry name" value="AdoHcyase"/>
    <property type="match status" value="1"/>
</dbReference>
<keyword evidence="2 5" id="KW-0554">One-carbon metabolism</keyword>
<dbReference type="PROSITE" id="PS00739">
    <property type="entry name" value="ADOHCYASE_2"/>
    <property type="match status" value="1"/>
</dbReference>
<dbReference type="GO" id="GO:0071269">
    <property type="term" value="P:L-homocysteine biosynthetic process"/>
    <property type="evidence" value="ECO:0007669"/>
    <property type="project" value="UniProtKB-UniRule"/>
</dbReference>
<sequence length="432" mass="47051">MNHDIKDIELALVGKKRIEWAAKDMPVLNSLKVRFAKEKTLKGVKLAACLHVTAETANLARTLKAGGAEVLLCASNPLSTQDEVAAALVKEYGISVFAIHGEDKETYYSHLRAALDFKPNITMDDGADLLSLLHTEYKQQAKNVWGSMEETTTGVIRLKALEKAGKLAVPIIAVNDAKTKNMFDNRYGTGQSTIDGIIRATDILIAGKNVVVAGYGWCGRGFAARARGMGAKVIVTEVDKIKALEAAMDGFQVMPMNEAAKIGDLFCTLTGDKDVLRGEHFKVMKDGAMVANSGHFDVEINIPELKKLAVKVNKNVRNHVDEYVIGIRNKELGIRGNAKNTKSIYLLAEGRLVNLAAAEGHPASVMDMSFATQALASEQVAKNYKKLSKKVYNVSAEIEDWVAELKLSAMGIGIDELTPEQKKYLSSWEIGT</sequence>